<dbReference type="GO" id="GO:0030286">
    <property type="term" value="C:dynein complex"/>
    <property type="evidence" value="ECO:0007669"/>
    <property type="project" value="InterPro"/>
</dbReference>
<evidence type="ECO:0000256" key="4">
    <source>
        <dbReference type="SAM" id="SignalP"/>
    </source>
</evidence>
<evidence type="ECO:0000313" key="5">
    <source>
        <dbReference type="EMBL" id="CAH1240778.1"/>
    </source>
</evidence>
<evidence type="ECO:0000256" key="3">
    <source>
        <dbReference type="SAM" id="Phobius"/>
    </source>
</evidence>
<feature type="coiled-coil region" evidence="1">
    <location>
        <begin position="492"/>
        <end position="555"/>
    </location>
</feature>
<feature type="transmembrane region" description="Helical" evidence="3">
    <location>
        <begin position="42"/>
        <end position="62"/>
    </location>
</feature>
<keyword evidence="3" id="KW-1133">Transmembrane helix</keyword>
<dbReference type="OrthoDB" id="10025463at2759"/>
<dbReference type="GO" id="GO:0008569">
    <property type="term" value="F:minus-end-directed microtubule motor activity"/>
    <property type="evidence" value="ECO:0007669"/>
    <property type="project" value="TreeGrafter"/>
</dbReference>
<proteinExistence type="predicted"/>
<dbReference type="GO" id="GO:0060294">
    <property type="term" value="P:cilium movement involved in cell motility"/>
    <property type="evidence" value="ECO:0007669"/>
    <property type="project" value="TreeGrafter"/>
</dbReference>
<dbReference type="PANTHER" id="PTHR10676:SF398">
    <property type="entry name" value="DYNEIN HEAVY CHAIN"/>
    <property type="match status" value="1"/>
</dbReference>
<feature type="chain" id="PRO_5035420779" evidence="4">
    <location>
        <begin position="16"/>
        <end position="795"/>
    </location>
</feature>
<dbReference type="Gene3D" id="1.20.920.20">
    <property type="match status" value="1"/>
</dbReference>
<evidence type="ECO:0000313" key="6">
    <source>
        <dbReference type="Proteomes" id="UP000838412"/>
    </source>
</evidence>
<name>A0A8J9YSC8_BRALA</name>
<gene>
    <name evidence="5" type="primary">Hypp6096</name>
    <name evidence="5" type="ORF">BLAG_LOCUS4610</name>
</gene>
<dbReference type="AlphaFoldDB" id="A0A8J9YSC8"/>
<sequence>MCSLLLLRGLGACQAVCGVVAVWLGTLEILTAWTPYPGVSTLPIGCGIMFLLVGALGLFLALDDSYAACMTSQTRTCYGDTSTHDWHLHLEIGIICACVVEAGAAGATAILCGCCEIFGCKEKPNIETVAVEETTRNNLCKRMNKCGKDVSITSHFSDTKKLRFPTRPTSRLDRLDKRSLAACQRSNFRPLDVVLPRRPGLESFVGGAESCSNDTLTSTAIQPRVSLEGPGSFQQASVSECASVVDTSAPEAPLPGSIQGSIELTGYDVQTLPVVVDKSTEVDGEEESGSRRPPAFLKPLDSARIPPRLVRNRIDPEHVGSAVSFVSLDGCSGDISPISNSNNITGNGEKRPPVRKPLPLPSVLKTSTVLSTEKSPDFYKLDSLKTHYVPSPDNSKVRDFSCPEGGGVDTLILRRDSLERFEEDVIHSEMMTNSTTDNDTKVRNDTNDVPQTAGTKKDVYVSSGGGARSAGSLQDGRSSKLTMVTEESLIMLDAVDKELDEAETLIESDSRNYTGQHCISTKRAASFDVCKKDDVTDVERELAEAEQLIQRTSENGMKGRPSAACDMDDSMTGGLTPANPTGINDVDEHIEAAETLIQMYEVTEALQKAMSHRNLQALEAAISAVQRAGIEDKVKHEINRANKLLLSLRQLEKLKQEVLKLRQSTVSEIRSYNKPHPAVQTVMTAVYLLLGTREKDTENWQSVQILLSKGGAEGLKRRVSACNVAKIPVAVANRSRQFLGKYSLDEIRDVSAGAATLYLWATGVVQEVRDRAREQRQLNFNTVSSSPIAATNTTK</sequence>
<keyword evidence="4" id="KW-0732">Signal</keyword>
<feature type="region of interest" description="Disordered" evidence="2">
    <location>
        <begin position="279"/>
        <end position="300"/>
    </location>
</feature>
<feature type="region of interest" description="Disordered" evidence="2">
    <location>
        <begin position="433"/>
        <end position="479"/>
    </location>
</feature>
<reference evidence="5" key="1">
    <citation type="submission" date="2022-01" db="EMBL/GenBank/DDBJ databases">
        <authorList>
            <person name="Braso-Vives M."/>
        </authorList>
    </citation>
    <scope>NUCLEOTIDE SEQUENCE</scope>
</reference>
<feature type="region of interest" description="Disordered" evidence="2">
    <location>
        <begin position="339"/>
        <end position="360"/>
    </location>
</feature>
<keyword evidence="3" id="KW-0812">Transmembrane</keyword>
<dbReference type="InterPro" id="IPR026983">
    <property type="entry name" value="DHC"/>
</dbReference>
<evidence type="ECO:0000256" key="2">
    <source>
        <dbReference type="SAM" id="MobiDB-lite"/>
    </source>
</evidence>
<dbReference type="EMBL" id="OV696696">
    <property type="protein sequence ID" value="CAH1240778.1"/>
    <property type="molecule type" value="Genomic_DNA"/>
</dbReference>
<feature type="signal peptide" evidence="4">
    <location>
        <begin position="1"/>
        <end position="15"/>
    </location>
</feature>
<keyword evidence="1" id="KW-0175">Coiled coil</keyword>
<dbReference type="GO" id="GO:0097729">
    <property type="term" value="C:9+2 motile cilium"/>
    <property type="evidence" value="ECO:0007669"/>
    <property type="project" value="TreeGrafter"/>
</dbReference>
<organism evidence="5 6">
    <name type="scientific">Branchiostoma lanceolatum</name>
    <name type="common">Common lancelet</name>
    <name type="synonym">Amphioxus lanceolatum</name>
    <dbReference type="NCBI Taxonomy" id="7740"/>
    <lineage>
        <taxon>Eukaryota</taxon>
        <taxon>Metazoa</taxon>
        <taxon>Chordata</taxon>
        <taxon>Cephalochordata</taxon>
        <taxon>Leptocardii</taxon>
        <taxon>Amphioxiformes</taxon>
        <taxon>Branchiostomatidae</taxon>
        <taxon>Branchiostoma</taxon>
    </lineage>
</organism>
<evidence type="ECO:0000256" key="1">
    <source>
        <dbReference type="SAM" id="Coils"/>
    </source>
</evidence>
<protein>
    <submittedName>
        <fullName evidence="5">Hypp6096 protein</fullName>
    </submittedName>
</protein>
<accession>A0A8J9YSC8</accession>
<dbReference type="Proteomes" id="UP000838412">
    <property type="component" value="Chromosome 11"/>
</dbReference>
<keyword evidence="6" id="KW-1185">Reference proteome</keyword>
<dbReference type="PANTHER" id="PTHR10676">
    <property type="entry name" value="DYNEIN HEAVY CHAIN FAMILY PROTEIN"/>
    <property type="match status" value="1"/>
</dbReference>
<keyword evidence="3" id="KW-0472">Membrane</keyword>
<dbReference type="GO" id="GO:0051959">
    <property type="term" value="F:dynein light intermediate chain binding"/>
    <property type="evidence" value="ECO:0007669"/>
    <property type="project" value="InterPro"/>
</dbReference>
<dbReference type="GO" id="GO:0045505">
    <property type="term" value="F:dynein intermediate chain binding"/>
    <property type="evidence" value="ECO:0007669"/>
    <property type="project" value="InterPro"/>
</dbReference>